<comment type="catalytic activity">
    <reaction evidence="1">
        <text>Endonucleolytic cleavage to 5'-phosphomonoester.</text>
        <dbReference type="EC" id="3.1.26.4"/>
    </reaction>
</comment>
<reference evidence="9 10" key="1">
    <citation type="journal article" date="2016" name="Mol. Biol. Evol.">
        <title>Comparative Genomics of Early-Diverging Mushroom-Forming Fungi Provides Insights into the Origins of Lignocellulose Decay Capabilities.</title>
        <authorList>
            <person name="Nagy L.G."/>
            <person name="Riley R."/>
            <person name="Tritt A."/>
            <person name="Adam C."/>
            <person name="Daum C."/>
            <person name="Floudas D."/>
            <person name="Sun H."/>
            <person name="Yadav J.S."/>
            <person name="Pangilinan J."/>
            <person name="Larsson K.H."/>
            <person name="Matsuura K."/>
            <person name="Barry K."/>
            <person name="Labutti K."/>
            <person name="Kuo R."/>
            <person name="Ohm R.A."/>
            <person name="Bhattacharya S.S."/>
            <person name="Shirouzu T."/>
            <person name="Yoshinaga Y."/>
            <person name="Martin F.M."/>
            <person name="Grigoriev I.V."/>
            <person name="Hibbett D.S."/>
        </authorList>
    </citation>
    <scope>NUCLEOTIDE SEQUENCE [LARGE SCALE GENOMIC DNA]</scope>
    <source>
        <strain evidence="9 10">HHB12029</strain>
    </source>
</reference>
<dbReference type="PANTHER" id="PTHR10642:SF26">
    <property type="entry name" value="RIBONUCLEASE H1"/>
    <property type="match status" value="1"/>
</dbReference>
<evidence type="ECO:0000259" key="8">
    <source>
        <dbReference type="PROSITE" id="PS50879"/>
    </source>
</evidence>
<dbReference type="GO" id="GO:0004523">
    <property type="term" value="F:RNA-DNA hybrid ribonuclease activity"/>
    <property type="evidence" value="ECO:0007669"/>
    <property type="project" value="UniProtKB-EC"/>
</dbReference>
<evidence type="ECO:0000256" key="6">
    <source>
        <dbReference type="ARBA" id="ARBA00022759"/>
    </source>
</evidence>
<sequence length="415" mass="46576">MGIGENVLVRDFMFCDDHGQEWCGRCCCDHRMCNNIRIEEYVDEYTDEDMAIEAREAIADDRPPLSLHLYGLPTNRRDEENERIWVCREHGVDSCSTCFDFVCIVLESFGVYEVVDTDNNESETGSSDSSGPPPLVDVYADVAAQADTTAHSGRVVEIQPTGQRAGPPHETLSGNPLYRVNYVPVTLRRRPVSGRTTNAALIESMSRADCPRRFVPPTQDTRPQDLFRQRADFSGNRFLRYLHRGDDHTMLVYTDGACLDQGGPQRRGGCGIVFCDSLPGQKHALEGTIGGPEQTSKRAELRAVLFFLQLRVWESGGAQRIVVATDSEYVVEGACVRLAAWVRRGWRTAEGRPVANRDLWEALLNELERSEQGDLRILFWRISRALNARADTLAKEAADMRERSSEPGLVFGILM</sequence>
<dbReference type="InterPro" id="IPR002156">
    <property type="entry name" value="RNaseH_domain"/>
</dbReference>
<dbReference type="STRING" id="1314781.A0A165IDM9"/>
<keyword evidence="10" id="KW-1185">Reference proteome</keyword>
<evidence type="ECO:0000256" key="4">
    <source>
        <dbReference type="ARBA" id="ARBA00022722"/>
    </source>
</evidence>
<accession>A0A165IDM9</accession>
<evidence type="ECO:0000256" key="2">
    <source>
        <dbReference type="ARBA" id="ARBA00005300"/>
    </source>
</evidence>
<dbReference type="GO" id="GO:0046872">
    <property type="term" value="F:metal ion binding"/>
    <property type="evidence" value="ECO:0007669"/>
    <property type="project" value="UniProtKB-KW"/>
</dbReference>
<dbReference type="Gene3D" id="3.30.420.10">
    <property type="entry name" value="Ribonuclease H-like superfamily/Ribonuclease H"/>
    <property type="match status" value="1"/>
</dbReference>
<evidence type="ECO:0000313" key="9">
    <source>
        <dbReference type="EMBL" id="KZV93264.1"/>
    </source>
</evidence>
<evidence type="ECO:0000313" key="10">
    <source>
        <dbReference type="Proteomes" id="UP000077266"/>
    </source>
</evidence>
<dbReference type="InParanoid" id="A0A165IDM9"/>
<dbReference type="InterPro" id="IPR036397">
    <property type="entry name" value="RNaseH_sf"/>
</dbReference>
<keyword evidence="7" id="KW-0378">Hydrolase</keyword>
<dbReference type="AlphaFoldDB" id="A0A165IDM9"/>
<proteinExistence type="inferred from homology"/>
<feature type="domain" description="RNase H type-1" evidence="8">
    <location>
        <begin position="246"/>
        <end position="399"/>
    </location>
</feature>
<gene>
    <name evidence="9" type="ORF">EXIGLDRAFT_835894</name>
</gene>
<dbReference type="OrthoDB" id="407198at2759"/>
<dbReference type="InterPro" id="IPR050092">
    <property type="entry name" value="RNase_H"/>
</dbReference>
<dbReference type="Proteomes" id="UP000077266">
    <property type="component" value="Unassembled WGS sequence"/>
</dbReference>
<dbReference type="SUPFAM" id="SSF53098">
    <property type="entry name" value="Ribonuclease H-like"/>
    <property type="match status" value="1"/>
</dbReference>
<dbReference type="GO" id="GO:0043137">
    <property type="term" value="P:DNA replication, removal of RNA primer"/>
    <property type="evidence" value="ECO:0007669"/>
    <property type="project" value="TreeGrafter"/>
</dbReference>
<dbReference type="InterPro" id="IPR012337">
    <property type="entry name" value="RNaseH-like_sf"/>
</dbReference>
<dbReference type="EC" id="3.1.26.4" evidence="3"/>
<dbReference type="CDD" id="cd13934">
    <property type="entry name" value="RNase_H_Dikarya_like"/>
    <property type="match status" value="1"/>
</dbReference>
<keyword evidence="6" id="KW-0255">Endonuclease</keyword>
<protein>
    <recommendedName>
        <fullName evidence="3">ribonuclease H</fullName>
        <ecNumber evidence="3">3.1.26.4</ecNumber>
    </recommendedName>
</protein>
<dbReference type="Pfam" id="PF00075">
    <property type="entry name" value="RNase_H"/>
    <property type="match status" value="1"/>
</dbReference>
<dbReference type="GO" id="GO:0003676">
    <property type="term" value="F:nucleic acid binding"/>
    <property type="evidence" value="ECO:0007669"/>
    <property type="project" value="InterPro"/>
</dbReference>
<keyword evidence="5" id="KW-0479">Metal-binding</keyword>
<dbReference type="PROSITE" id="PS50879">
    <property type="entry name" value="RNASE_H_1"/>
    <property type="match status" value="1"/>
</dbReference>
<keyword evidence="4" id="KW-0540">Nuclease</keyword>
<evidence type="ECO:0000256" key="3">
    <source>
        <dbReference type="ARBA" id="ARBA00012180"/>
    </source>
</evidence>
<evidence type="ECO:0000256" key="7">
    <source>
        <dbReference type="ARBA" id="ARBA00022801"/>
    </source>
</evidence>
<name>A0A165IDM9_EXIGL</name>
<comment type="similarity">
    <text evidence="2">Belongs to the RNase H family.</text>
</comment>
<dbReference type="EMBL" id="KV425993">
    <property type="protein sequence ID" value="KZV93264.1"/>
    <property type="molecule type" value="Genomic_DNA"/>
</dbReference>
<evidence type="ECO:0000256" key="5">
    <source>
        <dbReference type="ARBA" id="ARBA00022723"/>
    </source>
</evidence>
<organism evidence="9 10">
    <name type="scientific">Exidia glandulosa HHB12029</name>
    <dbReference type="NCBI Taxonomy" id="1314781"/>
    <lineage>
        <taxon>Eukaryota</taxon>
        <taxon>Fungi</taxon>
        <taxon>Dikarya</taxon>
        <taxon>Basidiomycota</taxon>
        <taxon>Agaricomycotina</taxon>
        <taxon>Agaricomycetes</taxon>
        <taxon>Auriculariales</taxon>
        <taxon>Exidiaceae</taxon>
        <taxon>Exidia</taxon>
    </lineage>
</organism>
<dbReference type="PANTHER" id="PTHR10642">
    <property type="entry name" value="RIBONUCLEASE H1"/>
    <property type="match status" value="1"/>
</dbReference>
<evidence type="ECO:0000256" key="1">
    <source>
        <dbReference type="ARBA" id="ARBA00000077"/>
    </source>
</evidence>